<feature type="region of interest" description="Disordered" evidence="3">
    <location>
        <begin position="428"/>
        <end position="447"/>
    </location>
</feature>
<dbReference type="Proteomes" id="UP000054279">
    <property type="component" value="Unassembled WGS sequence"/>
</dbReference>
<dbReference type="CDD" id="cd19499">
    <property type="entry name" value="RecA-like_ClpB_Hsp104-like"/>
    <property type="match status" value="1"/>
</dbReference>
<dbReference type="Gene3D" id="1.10.8.60">
    <property type="match status" value="1"/>
</dbReference>
<keyword evidence="1" id="KW-0547">Nucleotide-binding</keyword>
<evidence type="ECO:0000313" key="6">
    <source>
        <dbReference type="Proteomes" id="UP000054279"/>
    </source>
</evidence>
<dbReference type="Pfam" id="PF10431">
    <property type="entry name" value="ClpB_D2-small"/>
    <property type="match status" value="1"/>
</dbReference>
<feature type="domain" description="Clp ATPase C-terminal" evidence="4">
    <location>
        <begin position="338"/>
        <end position="427"/>
    </location>
</feature>
<dbReference type="HOGENOM" id="CLU_005070_9_1_1"/>
<evidence type="ECO:0000313" key="5">
    <source>
        <dbReference type="EMBL" id="KIJ24438.1"/>
    </source>
</evidence>
<evidence type="ECO:0000256" key="1">
    <source>
        <dbReference type="ARBA" id="ARBA00022741"/>
    </source>
</evidence>
<dbReference type="GO" id="GO:0005759">
    <property type="term" value="C:mitochondrial matrix"/>
    <property type="evidence" value="ECO:0007669"/>
    <property type="project" value="TreeGrafter"/>
</dbReference>
<organism evidence="5 6">
    <name type="scientific">Sphaerobolus stellatus (strain SS14)</name>
    <dbReference type="NCBI Taxonomy" id="990650"/>
    <lineage>
        <taxon>Eukaryota</taxon>
        <taxon>Fungi</taxon>
        <taxon>Dikarya</taxon>
        <taxon>Basidiomycota</taxon>
        <taxon>Agaricomycotina</taxon>
        <taxon>Agaricomycetes</taxon>
        <taxon>Phallomycetidae</taxon>
        <taxon>Geastrales</taxon>
        <taxon>Sphaerobolaceae</taxon>
        <taxon>Sphaerobolus</taxon>
    </lineage>
</organism>
<dbReference type="InterPro" id="IPR003959">
    <property type="entry name" value="ATPase_AAA_core"/>
</dbReference>
<evidence type="ECO:0000259" key="4">
    <source>
        <dbReference type="SMART" id="SM01086"/>
    </source>
</evidence>
<dbReference type="GO" id="GO:0016887">
    <property type="term" value="F:ATP hydrolysis activity"/>
    <property type="evidence" value="ECO:0007669"/>
    <property type="project" value="InterPro"/>
</dbReference>
<feature type="compositionally biased region" description="Basic and acidic residues" evidence="3">
    <location>
        <begin position="81"/>
        <end position="91"/>
    </location>
</feature>
<keyword evidence="2" id="KW-0067">ATP-binding</keyword>
<dbReference type="GO" id="GO:0042026">
    <property type="term" value="P:protein refolding"/>
    <property type="evidence" value="ECO:0007669"/>
    <property type="project" value="TreeGrafter"/>
</dbReference>
<evidence type="ECO:0000256" key="2">
    <source>
        <dbReference type="ARBA" id="ARBA00022840"/>
    </source>
</evidence>
<accession>A0A0C9T6B3</accession>
<gene>
    <name evidence="5" type="ORF">M422DRAFT_274786</name>
</gene>
<dbReference type="GO" id="GO:0043335">
    <property type="term" value="P:protein unfolding"/>
    <property type="evidence" value="ECO:0007669"/>
    <property type="project" value="TreeGrafter"/>
</dbReference>
<feature type="region of interest" description="Disordered" evidence="3">
    <location>
        <begin position="1"/>
        <end position="36"/>
    </location>
</feature>
<dbReference type="PRINTS" id="PR00300">
    <property type="entry name" value="CLPPROTEASEA"/>
</dbReference>
<dbReference type="GO" id="GO:0005524">
    <property type="term" value="F:ATP binding"/>
    <property type="evidence" value="ECO:0007669"/>
    <property type="project" value="UniProtKB-KW"/>
</dbReference>
<dbReference type="GO" id="GO:0034605">
    <property type="term" value="P:cellular response to heat"/>
    <property type="evidence" value="ECO:0007669"/>
    <property type="project" value="TreeGrafter"/>
</dbReference>
<sequence length="447" mass="49162">MQSHLDAKESLDVRQSSNEERARLQEVKDTKRKLEEAKHDLDVAQREGRFDTASRLRYSVIPELEAKLPKDDVSSTSTSDVGEHHEDVMPDGHKIEGLTMLHDRVTSGDIARVVAKATGIPVQSLLKDEREKLTHMEDSLRQRIIGQDDALHAVANAVRISRAGSANPNRPVASFLFLGPTGVAGLITINMSDYHDRYTVSKLIGAAPGYIGYDEGGQLTEAVCRRPYAVLLLDELEKAHSDVAMILLQILDEGSLTDSQGRKVDFKNTIIGATSNLGSDILASPSSIASDGSVTPSAKTAVLDIAGHHFPPELITSVKRAMRAKLRVVLDRVQPTLETHIRDIVSLRLNEVMERIRDRRMQLDCDDQAREWLAEHGYSDMYGARAIARTIRTKVVNPLAEKLLSGTVRSGDTVVVRMTPDGKDLEVRDNHRAEEGGEVVGVAEPPS</sequence>
<protein>
    <recommendedName>
        <fullName evidence="4">Clp ATPase C-terminal domain-containing protein</fullName>
    </recommendedName>
</protein>
<reference evidence="5 6" key="1">
    <citation type="submission" date="2014-06" db="EMBL/GenBank/DDBJ databases">
        <title>Evolutionary Origins and Diversification of the Mycorrhizal Mutualists.</title>
        <authorList>
            <consortium name="DOE Joint Genome Institute"/>
            <consortium name="Mycorrhizal Genomics Consortium"/>
            <person name="Kohler A."/>
            <person name="Kuo A."/>
            <person name="Nagy L.G."/>
            <person name="Floudas D."/>
            <person name="Copeland A."/>
            <person name="Barry K.W."/>
            <person name="Cichocki N."/>
            <person name="Veneault-Fourrey C."/>
            <person name="LaButti K."/>
            <person name="Lindquist E.A."/>
            <person name="Lipzen A."/>
            <person name="Lundell T."/>
            <person name="Morin E."/>
            <person name="Murat C."/>
            <person name="Riley R."/>
            <person name="Ohm R."/>
            <person name="Sun H."/>
            <person name="Tunlid A."/>
            <person name="Henrissat B."/>
            <person name="Grigoriev I.V."/>
            <person name="Hibbett D.S."/>
            <person name="Martin F."/>
        </authorList>
    </citation>
    <scope>NUCLEOTIDE SEQUENCE [LARGE SCALE GENOMIC DNA]</scope>
    <source>
        <strain evidence="5 6">SS14</strain>
    </source>
</reference>
<dbReference type="SMART" id="SM01086">
    <property type="entry name" value="ClpB_D2-small"/>
    <property type="match status" value="1"/>
</dbReference>
<evidence type="ECO:0000256" key="3">
    <source>
        <dbReference type="SAM" id="MobiDB-lite"/>
    </source>
</evidence>
<dbReference type="InterPro" id="IPR050130">
    <property type="entry name" value="ClpA_ClpB"/>
</dbReference>
<dbReference type="EMBL" id="KN837490">
    <property type="protein sequence ID" value="KIJ24438.1"/>
    <property type="molecule type" value="Genomic_DNA"/>
</dbReference>
<dbReference type="PANTHER" id="PTHR11638">
    <property type="entry name" value="ATP-DEPENDENT CLP PROTEASE"/>
    <property type="match status" value="1"/>
</dbReference>
<name>A0A0C9T6B3_SPHS4</name>
<dbReference type="SUPFAM" id="SSF52540">
    <property type="entry name" value="P-loop containing nucleoside triphosphate hydrolases"/>
    <property type="match status" value="1"/>
</dbReference>
<dbReference type="InterPro" id="IPR027417">
    <property type="entry name" value="P-loop_NTPase"/>
</dbReference>
<keyword evidence="6" id="KW-1185">Reference proteome</keyword>
<proteinExistence type="predicted"/>
<dbReference type="InterPro" id="IPR001270">
    <property type="entry name" value="ClpA/B"/>
</dbReference>
<dbReference type="AlphaFoldDB" id="A0A0C9T6B3"/>
<dbReference type="Pfam" id="PF07724">
    <property type="entry name" value="AAA_2"/>
    <property type="match status" value="1"/>
</dbReference>
<dbReference type="Gene3D" id="3.40.50.300">
    <property type="entry name" value="P-loop containing nucleotide triphosphate hydrolases"/>
    <property type="match status" value="1"/>
</dbReference>
<dbReference type="Gene3D" id="6.10.140.130">
    <property type="match status" value="1"/>
</dbReference>
<feature type="region of interest" description="Disordered" evidence="3">
    <location>
        <begin position="69"/>
        <end position="91"/>
    </location>
</feature>
<dbReference type="InterPro" id="IPR019489">
    <property type="entry name" value="Clp_ATPase_C"/>
</dbReference>
<dbReference type="PANTHER" id="PTHR11638:SF176">
    <property type="entry name" value="HEAT SHOCK PROTEIN 78, MITOCHONDRIAL"/>
    <property type="match status" value="1"/>
</dbReference>
<dbReference type="OrthoDB" id="47330at2759"/>